<evidence type="ECO:0000256" key="2">
    <source>
        <dbReference type="ARBA" id="ARBA00022729"/>
    </source>
</evidence>
<name>A0AAU7VEF9_9BILA</name>
<feature type="signal peptide" evidence="3">
    <location>
        <begin position="1"/>
        <end position="19"/>
    </location>
</feature>
<dbReference type="InterPro" id="IPR021884">
    <property type="entry name" value="Ice-bd_prot"/>
</dbReference>
<keyword evidence="2 3" id="KW-0732">Signal</keyword>
<dbReference type="EMBL" id="PP898183">
    <property type="protein sequence ID" value="XBW52370.1"/>
    <property type="molecule type" value="Genomic_DNA"/>
</dbReference>
<reference evidence="4" key="1">
    <citation type="submission" date="2024-06" db="EMBL/GenBank/DDBJ databases">
        <authorList>
            <person name="Raymond J."/>
        </authorList>
    </citation>
    <scope>NUCLEOTIDE SEQUENCE</scope>
</reference>
<evidence type="ECO:0000313" key="4">
    <source>
        <dbReference type="EMBL" id="XBW52370.1"/>
    </source>
</evidence>
<evidence type="ECO:0000256" key="3">
    <source>
        <dbReference type="SAM" id="SignalP"/>
    </source>
</evidence>
<organism evidence="4">
    <name type="scientific">Adineta environmental sample</name>
    <dbReference type="NCBI Taxonomy" id="1193592"/>
    <lineage>
        <taxon>Eukaryota</taxon>
        <taxon>Metazoa</taxon>
        <taxon>Spiralia</taxon>
        <taxon>Gnathifera</taxon>
        <taxon>Rotifera</taxon>
        <taxon>Eurotatoria</taxon>
        <taxon>Bdelloidea</taxon>
        <taxon>Adinetida</taxon>
        <taxon>Adinetidae</taxon>
        <taxon>Adineta</taxon>
        <taxon>environmental samples</taxon>
    </lineage>
</organism>
<accession>A0AAU7VEF9</accession>
<dbReference type="Pfam" id="PF11999">
    <property type="entry name" value="Ice_binding"/>
    <property type="match status" value="1"/>
</dbReference>
<comment type="similarity">
    <text evidence="1">Belongs to the ice-binding protein family.</text>
</comment>
<protein>
    <submittedName>
        <fullName evidence="4">Ice-binding family protein</fullName>
    </submittedName>
</protein>
<sequence length="263" mass="27517">MLLSVTLIILLCFATITNNVLICPTLRSAANFAVVAASSVSSNGLTVINGNLAISPSVSLTGFNSTGVIYGITELGTATALQAQQDVLSAYNDLKGMPLTAQMTGVDLAGKTLEPGIYKFDSAAGIDTFEGILTLNGSGIYIFQVGSALTTSANSEIRLINGAKIGCIFWQVGSSATLGPYSRFVGNILAYASVGLATGVIYNGSIYAQTAAISFIADTVTKQTSCDVCQIIPDPIQSRFNRNLPQNTSLSIVIMLLVSFFQR</sequence>
<evidence type="ECO:0000256" key="1">
    <source>
        <dbReference type="ARBA" id="ARBA00005445"/>
    </source>
</evidence>
<dbReference type="AlphaFoldDB" id="A0AAU7VEF9"/>
<feature type="chain" id="PRO_5043526466" evidence="3">
    <location>
        <begin position="20"/>
        <end position="263"/>
    </location>
</feature>
<proteinExistence type="inferred from homology"/>